<dbReference type="SUPFAM" id="SSF56059">
    <property type="entry name" value="Glutathione synthetase ATP-binding domain-like"/>
    <property type="match status" value="1"/>
</dbReference>
<dbReference type="Proteomes" id="UP000480178">
    <property type="component" value="Chromosome"/>
</dbReference>
<keyword evidence="1" id="KW-0472">Membrane</keyword>
<organism evidence="2 3">
    <name type="scientific">Rhodocytophaga rosea</name>
    <dbReference type="NCBI Taxonomy" id="2704465"/>
    <lineage>
        <taxon>Bacteria</taxon>
        <taxon>Pseudomonadati</taxon>
        <taxon>Bacteroidota</taxon>
        <taxon>Cytophagia</taxon>
        <taxon>Cytophagales</taxon>
        <taxon>Rhodocytophagaceae</taxon>
        <taxon>Rhodocytophaga</taxon>
    </lineage>
</organism>
<evidence type="ECO:0000313" key="2">
    <source>
        <dbReference type="EMBL" id="QHT68623.1"/>
    </source>
</evidence>
<dbReference type="Pfam" id="PF03133">
    <property type="entry name" value="TTL"/>
    <property type="match status" value="1"/>
</dbReference>
<dbReference type="RefSeq" id="WP_162444634.1">
    <property type="nucleotide sequence ID" value="NZ_CP048222.1"/>
</dbReference>
<feature type="transmembrane region" description="Helical" evidence="1">
    <location>
        <begin position="12"/>
        <end position="30"/>
    </location>
</feature>
<keyword evidence="3" id="KW-1185">Reference proteome</keyword>
<proteinExistence type="predicted"/>
<keyword evidence="2" id="KW-0436">Ligase</keyword>
<reference evidence="2 3" key="1">
    <citation type="submission" date="2020-01" db="EMBL/GenBank/DDBJ databases">
        <authorList>
            <person name="Kim M.K."/>
        </authorList>
    </citation>
    <scope>NUCLEOTIDE SEQUENCE [LARGE SCALE GENOMIC DNA]</scope>
    <source>
        <strain evidence="2 3">172606-1</strain>
    </source>
</reference>
<dbReference type="GO" id="GO:0005524">
    <property type="term" value="F:ATP binding"/>
    <property type="evidence" value="ECO:0007669"/>
    <property type="project" value="InterPro"/>
</dbReference>
<dbReference type="Gene3D" id="3.30.1490.20">
    <property type="entry name" value="ATP-grasp fold, A domain"/>
    <property type="match status" value="1"/>
</dbReference>
<dbReference type="GO" id="GO:0016874">
    <property type="term" value="F:ligase activity"/>
    <property type="evidence" value="ECO:0007669"/>
    <property type="project" value="UniProtKB-KW"/>
</dbReference>
<dbReference type="InterPro" id="IPR004344">
    <property type="entry name" value="TTL/TTLL_fam"/>
</dbReference>
<name>A0A6C0GLV5_9BACT</name>
<evidence type="ECO:0000313" key="3">
    <source>
        <dbReference type="Proteomes" id="UP000480178"/>
    </source>
</evidence>
<gene>
    <name evidence="2" type="ORF">GXP67_19220</name>
</gene>
<dbReference type="AlphaFoldDB" id="A0A6C0GLV5"/>
<protein>
    <submittedName>
        <fullName evidence="2">D-alanine--D-alanine ligase</fullName>
    </submittedName>
</protein>
<evidence type="ECO:0000256" key="1">
    <source>
        <dbReference type="SAM" id="Phobius"/>
    </source>
</evidence>
<accession>A0A6C0GLV5</accession>
<dbReference type="InterPro" id="IPR013815">
    <property type="entry name" value="ATP_grasp_subdomain_1"/>
</dbReference>
<sequence>MQRSFWLRLSKWEFLPFWLFYFPVYFYWLWLGIRARSLVFFSAANPLMEMGGFCGYSKSNVLKHLPGKFIPQTQILELTADNVSTVAHTIEENFLFPLIVKPDVGERGWKVEKIHTKEELILYLSQNQGKLIVQEYIDYPLEFGVMYSRLPGQAKGKITSMVQKEFLSVVGDGKSTLAELFHHSKRTRYYEDTLLHLYKDELHIILPEHKKKELVSIGNHCRGTTFLNANHLITPDLLSVFDQISKQISGFYFGRYDLRVPSLEDLYAGKNIKILELNGANSEPAHIYDPQMSIVSAYKHLFSHWNNLFEISIRNHKEGIPFMSFREGLDTIRNRKLYNK</sequence>
<dbReference type="KEGG" id="rhoz:GXP67_19220"/>
<keyword evidence="1" id="KW-0812">Transmembrane</keyword>
<dbReference type="EMBL" id="CP048222">
    <property type="protein sequence ID" value="QHT68623.1"/>
    <property type="molecule type" value="Genomic_DNA"/>
</dbReference>
<keyword evidence="1" id="KW-1133">Transmembrane helix</keyword>